<evidence type="ECO:0000256" key="4">
    <source>
        <dbReference type="ARBA" id="ARBA00022692"/>
    </source>
</evidence>
<keyword evidence="10 11" id="KW-0407">Ion channel</keyword>
<evidence type="ECO:0000256" key="12">
    <source>
        <dbReference type="SAM" id="MobiDB-lite"/>
    </source>
</evidence>
<dbReference type="GO" id="GO:0005886">
    <property type="term" value="C:plasma membrane"/>
    <property type="evidence" value="ECO:0007669"/>
    <property type="project" value="TreeGrafter"/>
</dbReference>
<keyword evidence="6" id="KW-0915">Sodium</keyword>
<evidence type="ECO:0000256" key="8">
    <source>
        <dbReference type="ARBA" id="ARBA00023136"/>
    </source>
</evidence>
<keyword evidence="4 11" id="KW-0812">Transmembrane</keyword>
<keyword evidence="3 11" id="KW-0894">Sodium channel</keyword>
<dbReference type="Proteomes" id="UP000594262">
    <property type="component" value="Unplaced"/>
</dbReference>
<feature type="transmembrane region" description="Helical" evidence="13">
    <location>
        <begin position="134"/>
        <end position="153"/>
    </location>
</feature>
<feature type="region of interest" description="Disordered" evidence="12">
    <location>
        <begin position="21"/>
        <end position="83"/>
    </location>
</feature>
<evidence type="ECO:0000256" key="11">
    <source>
        <dbReference type="RuleBase" id="RU000679"/>
    </source>
</evidence>
<organism evidence="14 15">
    <name type="scientific">Clytia hemisphaerica</name>
    <dbReference type="NCBI Taxonomy" id="252671"/>
    <lineage>
        <taxon>Eukaryota</taxon>
        <taxon>Metazoa</taxon>
        <taxon>Cnidaria</taxon>
        <taxon>Hydrozoa</taxon>
        <taxon>Hydroidolina</taxon>
        <taxon>Leptothecata</taxon>
        <taxon>Obeliida</taxon>
        <taxon>Clytiidae</taxon>
        <taxon>Clytia</taxon>
    </lineage>
</organism>
<accession>A0A7M5WZQ0</accession>
<evidence type="ECO:0000256" key="3">
    <source>
        <dbReference type="ARBA" id="ARBA00022461"/>
    </source>
</evidence>
<evidence type="ECO:0000256" key="10">
    <source>
        <dbReference type="ARBA" id="ARBA00023303"/>
    </source>
</evidence>
<sequence>MNRNWAVARVAFNTATDKDLELVDKEDGTSQSRQENGEVKPSTQRTNGNLASAASIFNKKDSTTDTHPAGTNKTANGDTQRARDRFRQAGMKARLARRMEKIAEDRMTISQIFNRYVDNSTLHGFRFIFMKTFYVRRFLWFALTCGMACLFFMELEKSIALFYQYPFTTLSTIEYVPQLKFPAISLCNLNNYQVSKIRKSKLKGLYEKGLFPFHGEPFDPGFELTGEELLQNMKASSQSIDYILKGCEWKSRDTAKTGKPNFCGAMNFTRFSNLEGQTCYTFNSGINSDILTLNETGLNMAFKLELDLQVKDSVQSLEEVGVNIVIHDQDETPLHHAGFIVSPGFQTFVEMKVKKTENLKPPYATKCGSMNLKYTDDYRQSQCFIEQLNNEVIHHCGCRGEFMKEPSDVPYCTMNETIHCLLPTIHHFDRKTSQSCPVDCETVQYTTALSYGRFLSSPPIGTNLVRNGSTAYINELKKTMDSSELRKYIEENIVVVQFFYQEMKEENVIQEPSYDFYKLVGDVGGQLGLMLGASVLTLVEFVDLFLFTLYHQLLRLSRKKKKESEVKEANNNNSNGTTKLMDT</sequence>
<name>A0A7M5WZQ0_9CNID</name>
<dbReference type="OrthoDB" id="6021021at2759"/>
<evidence type="ECO:0000256" key="6">
    <source>
        <dbReference type="ARBA" id="ARBA00023053"/>
    </source>
</evidence>
<proteinExistence type="inferred from homology"/>
<evidence type="ECO:0000256" key="5">
    <source>
        <dbReference type="ARBA" id="ARBA00022989"/>
    </source>
</evidence>
<keyword evidence="15" id="KW-1185">Reference proteome</keyword>
<keyword evidence="5 13" id="KW-1133">Transmembrane helix</keyword>
<keyword evidence="8 13" id="KW-0472">Membrane</keyword>
<reference evidence="14" key="1">
    <citation type="submission" date="2021-01" db="UniProtKB">
        <authorList>
            <consortium name="EnsemblMetazoa"/>
        </authorList>
    </citation>
    <scope>IDENTIFICATION</scope>
</reference>
<evidence type="ECO:0000256" key="13">
    <source>
        <dbReference type="SAM" id="Phobius"/>
    </source>
</evidence>
<dbReference type="InterPro" id="IPR001873">
    <property type="entry name" value="ENaC"/>
</dbReference>
<dbReference type="EnsemblMetazoa" id="CLYHEMT015501.1">
    <property type="protein sequence ID" value="CLYHEMP015501.1"/>
    <property type="gene ID" value="CLYHEMG015501"/>
</dbReference>
<dbReference type="GeneID" id="136805398"/>
<evidence type="ECO:0000313" key="14">
    <source>
        <dbReference type="EnsemblMetazoa" id="CLYHEMP015501.1"/>
    </source>
</evidence>
<protein>
    <submittedName>
        <fullName evidence="14">Uncharacterized protein</fullName>
    </submittedName>
</protein>
<keyword evidence="2 11" id="KW-0813">Transport</keyword>
<dbReference type="PANTHER" id="PTHR11690">
    <property type="entry name" value="AMILORIDE-SENSITIVE SODIUM CHANNEL-RELATED"/>
    <property type="match status" value="1"/>
</dbReference>
<dbReference type="Gene3D" id="1.10.287.770">
    <property type="entry name" value="YojJ-like"/>
    <property type="match status" value="1"/>
</dbReference>
<evidence type="ECO:0000256" key="7">
    <source>
        <dbReference type="ARBA" id="ARBA00023065"/>
    </source>
</evidence>
<feature type="compositionally biased region" description="Polar residues" evidence="12">
    <location>
        <begin position="41"/>
        <end position="52"/>
    </location>
</feature>
<dbReference type="AlphaFoldDB" id="A0A7M5WZQ0"/>
<dbReference type="RefSeq" id="XP_066918075.1">
    <property type="nucleotide sequence ID" value="XM_067061974.1"/>
</dbReference>
<dbReference type="GO" id="GO:0015280">
    <property type="term" value="F:ligand-gated sodium channel activity"/>
    <property type="evidence" value="ECO:0007669"/>
    <property type="project" value="TreeGrafter"/>
</dbReference>
<keyword evidence="7 11" id="KW-0406">Ion transport</keyword>
<evidence type="ECO:0000256" key="1">
    <source>
        <dbReference type="ARBA" id="ARBA00004141"/>
    </source>
</evidence>
<feature type="region of interest" description="Disordered" evidence="12">
    <location>
        <begin position="562"/>
        <end position="583"/>
    </location>
</feature>
<keyword evidence="9 11" id="KW-0739">Sodium transport</keyword>
<feature type="transmembrane region" description="Helical" evidence="13">
    <location>
        <begin position="527"/>
        <end position="550"/>
    </location>
</feature>
<dbReference type="Pfam" id="PF00858">
    <property type="entry name" value="ASC"/>
    <property type="match status" value="1"/>
</dbReference>
<dbReference type="PRINTS" id="PR01078">
    <property type="entry name" value="AMINACHANNEL"/>
</dbReference>
<evidence type="ECO:0000256" key="9">
    <source>
        <dbReference type="ARBA" id="ARBA00023201"/>
    </source>
</evidence>
<feature type="compositionally biased region" description="Polar residues" evidence="12">
    <location>
        <begin position="65"/>
        <end position="79"/>
    </location>
</feature>
<comment type="similarity">
    <text evidence="11">Belongs to the amiloride-sensitive sodium channel (TC 1.A.6) family.</text>
</comment>
<comment type="subcellular location">
    <subcellularLocation>
        <location evidence="1">Membrane</location>
        <topology evidence="1">Multi-pass membrane protein</topology>
    </subcellularLocation>
</comment>
<dbReference type="Gene3D" id="2.60.470.10">
    <property type="entry name" value="Acid-sensing ion channels like domains"/>
    <property type="match status" value="1"/>
</dbReference>
<evidence type="ECO:0000313" key="15">
    <source>
        <dbReference type="Proteomes" id="UP000594262"/>
    </source>
</evidence>
<evidence type="ECO:0000256" key="2">
    <source>
        <dbReference type="ARBA" id="ARBA00022448"/>
    </source>
</evidence>
<dbReference type="PANTHER" id="PTHR11690:SF300">
    <property type="entry name" value="PICKPOCKET PROTEIN 19"/>
    <property type="match status" value="1"/>
</dbReference>